<comment type="caution">
    <text evidence="3">The sequence shown here is derived from an EMBL/GenBank/DDBJ whole genome shotgun (WGS) entry which is preliminary data.</text>
</comment>
<dbReference type="Gene3D" id="2.30.24.10">
    <property type="entry name" value="CAT RNA-binding domain"/>
    <property type="match status" value="1"/>
</dbReference>
<feature type="domain" description="PRD" evidence="2">
    <location>
        <begin position="174"/>
        <end position="276"/>
    </location>
</feature>
<organism evidence="3 4">
    <name type="scientific">Alkalithermobacter paradoxus</name>
    <dbReference type="NCBI Taxonomy" id="29349"/>
    <lineage>
        <taxon>Bacteria</taxon>
        <taxon>Bacillati</taxon>
        <taxon>Bacillota</taxon>
        <taxon>Clostridia</taxon>
        <taxon>Peptostreptococcales</taxon>
        <taxon>Tepidibacteraceae</taxon>
        <taxon>Alkalithermobacter</taxon>
    </lineage>
</organism>
<dbReference type="InterPro" id="IPR036634">
    <property type="entry name" value="PRD_sf"/>
</dbReference>
<dbReference type="InterPro" id="IPR004341">
    <property type="entry name" value="CAT_RNA-bd_dom"/>
</dbReference>
<dbReference type="GO" id="GO:0003723">
    <property type="term" value="F:RNA binding"/>
    <property type="evidence" value="ECO:0007669"/>
    <property type="project" value="InterPro"/>
</dbReference>
<dbReference type="AlphaFoldDB" id="A0A1V4IA84"/>
<dbReference type="EMBL" id="MZGW01000001">
    <property type="protein sequence ID" value="OPJ56823.1"/>
    <property type="molecule type" value="Genomic_DNA"/>
</dbReference>
<dbReference type="Gene3D" id="1.10.1790.10">
    <property type="entry name" value="PRD domain"/>
    <property type="match status" value="2"/>
</dbReference>
<dbReference type="SUPFAM" id="SSF50151">
    <property type="entry name" value="SacY-like RNA-binding domain"/>
    <property type="match status" value="1"/>
</dbReference>
<gene>
    <name evidence="3" type="primary">glcT</name>
    <name evidence="3" type="ORF">CLOTH_01050</name>
</gene>
<keyword evidence="1" id="KW-0677">Repeat</keyword>
<dbReference type="Proteomes" id="UP000190140">
    <property type="component" value="Unassembled WGS sequence"/>
</dbReference>
<dbReference type="PROSITE" id="PS51372">
    <property type="entry name" value="PRD_2"/>
    <property type="match status" value="2"/>
</dbReference>
<dbReference type="InterPro" id="IPR050661">
    <property type="entry name" value="BglG_antiterminators"/>
</dbReference>
<dbReference type="InterPro" id="IPR036650">
    <property type="entry name" value="CAT_RNA-bd_dom_sf"/>
</dbReference>
<evidence type="ECO:0000256" key="1">
    <source>
        <dbReference type="ARBA" id="ARBA00022737"/>
    </source>
</evidence>
<dbReference type="Pfam" id="PF03123">
    <property type="entry name" value="CAT_RBD"/>
    <property type="match status" value="1"/>
</dbReference>
<evidence type="ECO:0000259" key="2">
    <source>
        <dbReference type="PROSITE" id="PS51372"/>
    </source>
</evidence>
<dbReference type="SMART" id="SM01061">
    <property type="entry name" value="CAT_RBD"/>
    <property type="match status" value="1"/>
</dbReference>
<dbReference type="Pfam" id="PF00874">
    <property type="entry name" value="PRD"/>
    <property type="match status" value="2"/>
</dbReference>
<dbReference type="GO" id="GO:0006355">
    <property type="term" value="P:regulation of DNA-templated transcription"/>
    <property type="evidence" value="ECO:0007669"/>
    <property type="project" value="InterPro"/>
</dbReference>
<dbReference type="SUPFAM" id="SSF63520">
    <property type="entry name" value="PTS-regulatory domain, PRD"/>
    <property type="match status" value="2"/>
</dbReference>
<proteinExistence type="predicted"/>
<dbReference type="STRING" id="29349.CLOTH_01050"/>
<feature type="domain" description="PRD" evidence="2">
    <location>
        <begin position="68"/>
        <end position="173"/>
    </location>
</feature>
<dbReference type="PANTHER" id="PTHR30185">
    <property type="entry name" value="CRYPTIC BETA-GLUCOSIDE BGL OPERON ANTITERMINATOR"/>
    <property type="match status" value="1"/>
</dbReference>
<dbReference type="OrthoDB" id="9813552at2"/>
<reference evidence="3 4" key="1">
    <citation type="submission" date="2017-03" db="EMBL/GenBank/DDBJ databases">
        <title>Genome sequence of Clostridium thermoalcaliphilum DSM 7309.</title>
        <authorList>
            <person name="Poehlein A."/>
            <person name="Daniel R."/>
        </authorList>
    </citation>
    <scope>NUCLEOTIDE SEQUENCE [LARGE SCALE GENOMIC DNA]</scope>
    <source>
        <strain evidence="3 4">DSM 7309</strain>
    </source>
</reference>
<evidence type="ECO:0000313" key="3">
    <source>
        <dbReference type="EMBL" id="OPJ56823.1"/>
    </source>
</evidence>
<dbReference type="InterPro" id="IPR011608">
    <property type="entry name" value="PRD"/>
</dbReference>
<sequence length="276" mass="31657">MKKYIIKKVLSNNVILVTCEDKEYILVGKGVGFGKKKDTILQNIENVENTFISLEGLDKEEYESLLSKVDKKIAAITEEIIAMISTSLQGYLNPNIHIGLIDHISFAIKRLQENIEIVNPFLLETKILYPKEYELAEKAVEMLRQKLDIKIPDAEIGFIALHIRGARSGYDKTTALKKTKLVNTVVKYVEETLNIHLKKEGFDYIRFITHLRGVIGRIENQKLLNNPMLDRIKEEFSSQYSISCNISNIIEKELNLKAPEDEIGYMALHIYKLKQS</sequence>
<dbReference type="RefSeq" id="WP_079410143.1">
    <property type="nucleotide sequence ID" value="NZ_MZGW01000001.1"/>
</dbReference>
<name>A0A1V4IA84_9FIRM</name>
<protein>
    <submittedName>
        <fullName evidence="3">PtsGHI operon antiterminator</fullName>
    </submittedName>
</protein>
<dbReference type="PANTHER" id="PTHR30185:SF16">
    <property type="entry name" value="PROTEIN GLCT"/>
    <property type="match status" value="1"/>
</dbReference>
<keyword evidence="4" id="KW-1185">Reference proteome</keyword>
<accession>A0A1V4IA84</accession>
<evidence type="ECO:0000313" key="4">
    <source>
        <dbReference type="Proteomes" id="UP000190140"/>
    </source>
</evidence>